<organism evidence="2 3">
    <name type="scientific">Frondihabitans sucicola</name>
    <dbReference type="NCBI Taxonomy" id="1268041"/>
    <lineage>
        <taxon>Bacteria</taxon>
        <taxon>Bacillati</taxon>
        <taxon>Actinomycetota</taxon>
        <taxon>Actinomycetes</taxon>
        <taxon>Micrococcales</taxon>
        <taxon>Microbacteriaceae</taxon>
        <taxon>Frondihabitans</taxon>
    </lineage>
</organism>
<dbReference type="Gene3D" id="3.40.50.150">
    <property type="entry name" value="Vaccinia Virus protein VP39"/>
    <property type="match status" value="1"/>
</dbReference>
<dbReference type="Proteomes" id="UP001321486">
    <property type="component" value="Chromosome"/>
</dbReference>
<dbReference type="InterPro" id="IPR002052">
    <property type="entry name" value="DNA_methylase_N6_adenine_CS"/>
</dbReference>
<feature type="region of interest" description="Disordered" evidence="1">
    <location>
        <begin position="1"/>
        <end position="45"/>
    </location>
</feature>
<evidence type="ECO:0000313" key="2">
    <source>
        <dbReference type="EMBL" id="BDZ51212.1"/>
    </source>
</evidence>
<accession>A0ABM8GRX5</accession>
<dbReference type="PROSITE" id="PS00092">
    <property type="entry name" value="N6_MTASE"/>
    <property type="match status" value="1"/>
</dbReference>
<dbReference type="Pfam" id="PF03602">
    <property type="entry name" value="Cons_hypoth95"/>
    <property type="match status" value="1"/>
</dbReference>
<reference evidence="3" key="1">
    <citation type="journal article" date="2019" name="Int. J. Syst. Evol. Microbiol.">
        <title>The Global Catalogue of Microorganisms (GCM) 10K type strain sequencing project: providing services to taxonomists for standard genome sequencing and annotation.</title>
        <authorList>
            <consortium name="The Broad Institute Genomics Platform"/>
            <consortium name="The Broad Institute Genome Sequencing Center for Infectious Disease"/>
            <person name="Wu L."/>
            <person name="Ma J."/>
        </authorList>
    </citation>
    <scope>NUCLEOTIDE SEQUENCE [LARGE SCALE GENOMIC DNA]</scope>
    <source>
        <strain evidence="3">NBRC 108728</strain>
    </source>
</reference>
<evidence type="ECO:0000313" key="3">
    <source>
        <dbReference type="Proteomes" id="UP001321486"/>
    </source>
</evidence>
<evidence type="ECO:0008006" key="4">
    <source>
        <dbReference type="Google" id="ProtNLM"/>
    </source>
</evidence>
<sequence>MSARRCSRRSRRATRSEVCASPTSTPEPGRSGSRPPREEPRESPWWSWVTRRRGCAAATPPSSRRAPHGQAPAIDVVTGSVRSYLQHQATRSLDLVFIDPPYELGADDLELDLAALSPALDTDGLVVVERRARSGQPAWPEGLRLETKKAYGDTVLWWARA</sequence>
<gene>
    <name evidence="2" type="ORF">GCM10025867_34530</name>
</gene>
<dbReference type="SUPFAM" id="SSF53335">
    <property type="entry name" value="S-adenosyl-L-methionine-dependent methyltransferases"/>
    <property type="match status" value="1"/>
</dbReference>
<feature type="compositionally biased region" description="Basic residues" evidence="1">
    <location>
        <begin position="1"/>
        <end position="13"/>
    </location>
</feature>
<dbReference type="EMBL" id="AP027732">
    <property type="protein sequence ID" value="BDZ51212.1"/>
    <property type="molecule type" value="Genomic_DNA"/>
</dbReference>
<keyword evidence="3" id="KW-1185">Reference proteome</keyword>
<evidence type="ECO:0000256" key="1">
    <source>
        <dbReference type="SAM" id="MobiDB-lite"/>
    </source>
</evidence>
<protein>
    <recommendedName>
        <fullName evidence="4">16S rRNA (Guanine(966)-N(2))-methyltransferase RsmD</fullName>
    </recommendedName>
</protein>
<name>A0ABM8GRX5_9MICO</name>
<proteinExistence type="predicted"/>
<dbReference type="InterPro" id="IPR029063">
    <property type="entry name" value="SAM-dependent_MTases_sf"/>
</dbReference>